<dbReference type="GO" id="GO:0016095">
    <property type="term" value="P:polyprenol catabolic process"/>
    <property type="evidence" value="ECO:0007669"/>
    <property type="project" value="TreeGrafter"/>
</dbReference>
<evidence type="ECO:0000256" key="1">
    <source>
        <dbReference type="SAM" id="Phobius"/>
    </source>
</evidence>
<dbReference type="PANTHER" id="PTHR14624:SF0">
    <property type="entry name" value="POLYPRENOL REDUCTASE"/>
    <property type="match status" value="1"/>
</dbReference>
<sequence length="97" mass="11142">MQVTRRAYECLFVDRILANSKMHILHHIIGVTFYLPICLSTFIEGIGNLGKKLSKFNLNLLVPSIYSIPKGDWFVYVSSHYFAETLIYISFVILNKG</sequence>
<name>A0A397IE47_9GLOM</name>
<protein>
    <submittedName>
        <fullName evidence="2">Uncharacterized protein</fullName>
    </submittedName>
</protein>
<gene>
    <name evidence="2" type="ORF">Glove_227g142</name>
</gene>
<dbReference type="GO" id="GO:0003865">
    <property type="term" value="F:3-oxo-5-alpha-steroid 4-dehydrogenase activity"/>
    <property type="evidence" value="ECO:0007669"/>
    <property type="project" value="TreeGrafter"/>
</dbReference>
<keyword evidence="1" id="KW-0472">Membrane</keyword>
<keyword evidence="1" id="KW-0812">Transmembrane</keyword>
<organism evidence="2 3">
    <name type="scientific">Diversispora epigaea</name>
    <dbReference type="NCBI Taxonomy" id="1348612"/>
    <lineage>
        <taxon>Eukaryota</taxon>
        <taxon>Fungi</taxon>
        <taxon>Fungi incertae sedis</taxon>
        <taxon>Mucoromycota</taxon>
        <taxon>Glomeromycotina</taxon>
        <taxon>Glomeromycetes</taxon>
        <taxon>Diversisporales</taxon>
        <taxon>Diversisporaceae</taxon>
        <taxon>Diversispora</taxon>
    </lineage>
</organism>
<keyword evidence="3" id="KW-1185">Reference proteome</keyword>
<dbReference type="OrthoDB" id="541710at2759"/>
<dbReference type="AlphaFoldDB" id="A0A397IE47"/>
<dbReference type="GO" id="GO:0006488">
    <property type="term" value="P:dolichol-linked oligosaccharide biosynthetic process"/>
    <property type="evidence" value="ECO:0007669"/>
    <property type="project" value="InterPro"/>
</dbReference>
<dbReference type="InterPro" id="IPR039698">
    <property type="entry name" value="Dfg10/SRD5A3"/>
</dbReference>
<dbReference type="PANTHER" id="PTHR14624">
    <property type="entry name" value="DFG10 PROTEIN"/>
    <property type="match status" value="1"/>
</dbReference>
<feature type="transmembrane region" description="Helical" evidence="1">
    <location>
        <begin position="24"/>
        <end position="43"/>
    </location>
</feature>
<feature type="transmembrane region" description="Helical" evidence="1">
    <location>
        <begin position="73"/>
        <end position="94"/>
    </location>
</feature>
<dbReference type="GO" id="GO:0005783">
    <property type="term" value="C:endoplasmic reticulum"/>
    <property type="evidence" value="ECO:0007669"/>
    <property type="project" value="TreeGrafter"/>
</dbReference>
<evidence type="ECO:0000313" key="2">
    <source>
        <dbReference type="EMBL" id="RHZ74171.1"/>
    </source>
</evidence>
<reference evidence="2 3" key="1">
    <citation type="submission" date="2018-08" db="EMBL/GenBank/DDBJ databases">
        <title>Genome and evolution of the arbuscular mycorrhizal fungus Diversispora epigaea (formerly Glomus versiforme) and its bacterial endosymbionts.</title>
        <authorList>
            <person name="Sun X."/>
            <person name="Fei Z."/>
            <person name="Harrison M."/>
        </authorList>
    </citation>
    <scope>NUCLEOTIDE SEQUENCE [LARGE SCALE GENOMIC DNA]</scope>
    <source>
        <strain evidence="2 3">IT104</strain>
    </source>
</reference>
<dbReference type="UniPathway" id="UPA00378"/>
<accession>A0A397IE47</accession>
<keyword evidence="1" id="KW-1133">Transmembrane helix</keyword>
<proteinExistence type="predicted"/>
<dbReference type="EMBL" id="PQFF01000210">
    <property type="protein sequence ID" value="RHZ74171.1"/>
    <property type="molecule type" value="Genomic_DNA"/>
</dbReference>
<dbReference type="Proteomes" id="UP000266861">
    <property type="component" value="Unassembled WGS sequence"/>
</dbReference>
<evidence type="ECO:0000313" key="3">
    <source>
        <dbReference type="Proteomes" id="UP000266861"/>
    </source>
</evidence>
<comment type="caution">
    <text evidence="2">The sequence shown here is derived from an EMBL/GenBank/DDBJ whole genome shotgun (WGS) entry which is preliminary data.</text>
</comment>
<dbReference type="STRING" id="1348612.A0A397IE47"/>